<evidence type="ECO:0000313" key="2">
    <source>
        <dbReference type="EMBL" id="KAK9101251.1"/>
    </source>
</evidence>
<feature type="compositionally biased region" description="Acidic residues" evidence="1">
    <location>
        <begin position="45"/>
        <end position="57"/>
    </location>
</feature>
<feature type="compositionally biased region" description="Gly residues" evidence="1">
    <location>
        <begin position="79"/>
        <end position="93"/>
    </location>
</feature>
<comment type="caution">
    <text evidence="2">The sequence shown here is derived from an EMBL/GenBank/DDBJ whole genome shotgun (WGS) entry which is preliminary data.</text>
</comment>
<feature type="compositionally biased region" description="Polar residues" evidence="1">
    <location>
        <begin position="1"/>
        <end position="11"/>
    </location>
</feature>
<reference evidence="2 3" key="1">
    <citation type="submission" date="2024-01" db="EMBL/GenBank/DDBJ databases">
        <title>Genome assemblies of Stephania.</title>
        <authorList>
            <person name="Yang L."/>
        </authorList>
    </citation>
    <scope>NUCLEOTIDE SEQUENCE [LARGE SCALE GENOMIC DNA]</scope>
    <source>
        <strain evidence="2">JXDWG</strain>
        <tissue evidence="2">Leaf</tissue>
    </source>
</reference>
<accession>A0AAP0HYH9</accession>
<dbReference type="EMBL" id="JBBNAG010000010">
    <property type="protein sequence ID" value="KAK9101251.1"/>
    <property type="molecule type" value="Genomic_DNA"/>
</dbReference>
<gene>
    <name evidence="2" type="ORF">Scep_024681</name>
</gene>
<protein>
    <submittedName>
        <fullName evidence="2">Uncharacterized protein</fullName>
    </submittedName>
</protein>
<feature type="region of interest" description="Disordered" evidence="1">
    <location>
        <begin position="222"/>
        <end position="258"/>
    </location>
</feature>
<dbReference type="Proteomes" id="UP001419268">
    <property type="component" value="Unassembled WGS sequence"/>
</dbReference>
<keyword evidence="3" id="KW-1185">Reference proteome</keyword>
<sequence>MKVNASATSTRALKGVLEDKGSHIAEHRESDLMIARGGSQGEASESSEDSLENEEREEDHVGGSSSGEGNRGTQATRGTQGGRGGRGSRGGRGTRPTTNEEEQEEDPSAPLPSGPIDQSLLLSFKHHIAAAIWENVVRRSDASGVGNPNEGRGFPTMGMRMGNLNGDGGGNGDKISYPHSGKKYFPAVILRQFPAKFPTGIFNGEWNGECFSPYGFPIFAGISGDGDEDGDENSSPRGDSSNARGNCSLDSARLKLGK</sequence>
<organism evidence="2 3">
    <name type="scientific">Stephania cephalantha</name>
    <dbReference type="NCBI Taxonomy" id="152367"/>
    <lineage>
        <taxon>Eukaryota</taxon>
        <taxon>Viridiplantae</taxon>
        <taxon>Streptophyta</taxon>
        <taxon>Embryophyta</taxon>
        <taxon>Tracheophyta</taxon>
        <taxon>Spermatophyta</taxon>
        <taxon>Magnoliopsida</taxon>
        <taxon>Ranunculales</taxon>
        <taxon>Menispermaceae</taxon>
        <taxon>Menispermoideae</taxon>
        <taxon>Cissampelideae</taxon>
        <taxon>Stephania</taxon>
    </lineage>
</organism>
<proteinExistence type="predicted"/>
<feature type="region of interest" description="Disordered" evidence="1">
    <location>
        <begin position="1"/>
        <end position="117"/>
    </location>
</feature>
<dbReference type="AlphaFoldDB" id="A0AAP0HYH9"/>
<feature type="compositionally biased region" description="Polar residues" evidence="1">
    <location>
        <begin position="233"/>
        <end position="249"/>
    </location>
</feature>
<evidence type="ECO:0000313" key="3">
    <source>
        <dbReference type="Proteomes" id="UP001419268"/>
    </source>
</evidence>
<name>A0AAP0HYH9_9MAGN</name>
<feature type="compositionally biased region" description="Basic and acidic residues" evidence="1">
    <location>
        <begin position="16"/>
        <end position="31"/>
    </location>
</feature>
<evidence type="ECO:0000256" key="1">
    <source>
        <dbReference type="SAM" id="MobiDB-lite"/>
    </source>
</evidence>